<protein>
    <submittedName>
        <fullName evidence="2">Uncharacterized protein</fullName>
    </submittedName>
</protein>
<organism evidence="2">
    <name type="scientific">Paenibacillus sp. BIHB 4019</name>
    <dbReference type="NCBI Taxonomy" id="1870819"/>
    <lineage>
        <taxon>Bacteria</taxon>
        <taxon>Bacillati</taxon>
        <taxon>Bacillota</taxon>
        <taxon>Bacilli</taxon>
        <taxon>Bacillales</taxon>
        <taxon>Paenibacillaceae</taxon>
        <taxon>Paenibacillus</taxon>
    </lineage>
</organism>
<gene>
    <name evidence="2" type="ORF">BBD42_13035</name>
</gene>
<dbReference type="AlphaFoldDB" id="A0A1B2DHZ4"/>
<proteinExistence type="predicted"/>
<accession>A0A1B2DHZ4</accession>
<name>A0A1B2DHZ4_9BACL</name>
<evidence type="ECO:0000256" key="1">
    <source>
        <dbReference type="SAM" id="Coils"/>
    </source>
</evidence>
<dbReference type="EMBL" id="CP016808">
    <property type="protein sequence ID" value="ANY67295.1"/>
    <property type="molecule type" value="Genomic_DNA"/>
</dbReference>
<keyword evidence="1" id="KW-0175">Coiled coil</keyword>
<feature type="coiled-coil region" evidence="1">
    <location>
        <begin position="152"/>
        <end position="179"/>
    </location>
</feature>
<dbReference type="RefSeq" id="WP_099518505.1">
    <property type="nucleotide sequence ID" value="NZ_CP016808.1"/>
</dbReference>
<evidence type="ECO:0000313" key="2">
    <source>
        <dbReference type="EMBL" id="ANY67295.1"/>
    </source>
</evidence>
<sequence>MTEPKYPRAEMTSHLLQPAPDLMEIRKALDAATPGPWEVAYLDPLQMAKGYDVDGQHVAYWIAEIYRDEENERRHQDAHLVVNAPTWIAQLLAEVERLQQERDGERNWREDVQAYNLKLAGMIAEEHSVNAALQEAHEREIAVVRAENATQLVTAAEEIRELQEVRETLKEAVTALVENGRIDRAKEEAWKQSVESEARRLSKSNTALLEGMRFYATERNYIFPWGSVVQDAGQRARDLLALYGGKGDTET</sequence>
<reference evidence="2" key="1">
    <citation type="submission" date="2016-08" db="EMBL/GenBank/DDBJ databases">
        <title>Complete Genome Seqeunce of Paenibacillus sp. BIHB 4019 from tea rhizoplane.</title>
        <authorList>
            <person name="Thakur R."/>
            <person name="Swarnkar M.K."/>
            <person name="Gulati A."/>
        </authorList>
    </citation>
    <scope>NUCLEOTIDE SEQUENCE [LARGE SCALE GENOMIC DNA]</scope>
    <source>
        <strain evidence="2">BIHB4019</strain>
    </source>
</reference>